<dbReference type="OrthoDB" id="9807749at2"/>
<keyword evidence="5 9" id="KW-0963">Cytoplasm</keyword>
<keyword evidence="13" id="KW-1185">Reference proteome</keyword>
<evidence type="ECO:0000313" key="12">
    <source>
        <dbReference type="EMBL" id="SMF34519.1"/>
    </source>
</evidence>
<evidence type="ECO:0000256" key="3">
    <source>
        <dbReference type="ARBA" id="ARBA00005133"/>
    </source>
</evidence>
<dbReference type="AlphaFoldDB" id="A0A1X7EJA8"/>
<evidence type="ECO:0000256" key="7">
    <source>
        <dbReference type="ARBA" id="ARBA00023102"/>
    </source>
</evidence>
<dbReference type="NCBIfam" id="TIGR00007">
    <property type="entry name" value="1-(5-phosphoribosyl)-5-[(5-phosphoribosylamino)methylideneamino]imidazole-4-carboxamide isomerase"/>
    <property type="match status" value="1"/>
</dbReference>
<evidence type="ECO:0000256" key="4">
    <source>
        <dbReference type="ARBA" id="ARBA00009667"/>
    </source>
</evidence>
<evidence type="ECO:0000256" key="2">
    <source>
        <dbReference type="ARBA" id="ARBA00004496"/>
    </source>
</evidence>
<dbReference type="FunFam" id="3.20.20.70:FF:000009">
    <property type="entry name" value="1-(5-phosphoribosyl)-5-[(5-phosphoribosylamino)methylideneamino] imidazole-4-carboxamide isomerase"/>
    <property type="match status" value="1"/>
</dbReference>
<dbReference type="EMBL" id="FXAF01000006">
    <property type="protein sequence ID" value="SMF34519.1"/>
    <property type="molecule type" value="Genomic_DNA"/>
</dbReference>
<dbReference type="PANTHER" id="PTHR43090">
    <property type="entry name" value="1-(5-PHOSPHORIBOSYL)-5-[(5-PHOSPHORIBOSYLAMINO)METHYLIDENEAMINO] IMIDAZOLE-4-CARBOXAMIDE ISOMERASE"/>
    <property type="match status" value="1"/>
</dbReference>
<name>A0A1X7EJA8_9HYPH</name>
<comment type="pathway">
    <text evidence="3 9 11">Amino-acid biosynthesis; L-histidine biosynthesis; L-histidine from 5-phospho-alpha-D-ribose 1-diphosphate: step 4/9.</text>
</comment>
<evidence type="ECO:0000256" key="1">
    <source>
        <dbReference type="ARBA" id="ARBA00000901"/>
    </source>
</evidence>
<dbReference type="GO" id="GO:0000105">
    <property type="term" value="P:L-histidine biosynthetic process"/>
    <property type="evidence" value="ECO:0007669"/>
    <property type="project" value="UniProtKB-UniRule"/>
</dbReference>
<dbReference type="Pfam" id="PF00977">
    <property type="entry name" value="His_biosynth"/>
    <property type="match status" value="1"/>
</dbReference>
<dbReference type="UniPathway" id="UPA00031">
    <property type="reaction ID" value="UER00009"/>
</dbReference>
<dbReference type="SUPFAM" id="SSF51366">
    <property type="entry name" value="Ribulose-phoshate binding barrel"/>
    <property type="match status" value="1"/>
</dbReference>
<dbReference type="Gene3D" id="3.20.20.70">
    <property type="entry name" value="Aldolase class I"/>
    <property type="match status" value="1"/>
</dbReference>
<dbReference type="InterPro" id="IPR023016">
    <property type="entry name" value="HisA/PriA"/>
</dbReference>
<reference evidence="13" key="1">
    <citation type="submission" date="2017-04" db="EMBL/GenBank/DDBJ databases">
        <authorList>
            <person name="Varghese N."/>
            <person name="Submissions S."/>
        </authorList>
    </citation>
    <scope>NUCLEOTIDE SEQUENCE [LARGE SCALE GENOMIC DNA]</scope>
    <source>
        <strain evidence="13">B4P</strain>
    </source>
</reference>
<dbReference type="RefSeq" id="WP_085421639.1">
    <property type="nucleotide sequence ID" value="NZ_FXAF01000006.1"/>
</dbReference>
<dbReference type="CDD" id="cd04732">
    <property type="entry name" value="HisA"/>
    <property type="match status" value="1"/>
</dbReference>
<dbReference type="GO" id="GO:0000162">
    <property type="term" value="P:L-tryptophan biosynthetic process"/>
    <property type="evidence" value="ECO:0007669"/>
    <property type="project" value="TreeGrafter"/>
</dbReference>
<comment type="catalytic activity">
    <reaction evidence="1 9 11">
        <text>1-(5-phospho-beta-D-ribosyl)-5-[(5-phospho-beta-D-ribosylamino)methylideneamino]imidazole-4-carboxamide = 5-[(5-phospho-1-deoxy-D-ribulos-1-ylimino)methylamino]-1-(5-phospho-beta-D-ribosyl)imidazole-4-carboxamide</text>
        <dbReference type="Rhea" id="RHEA:15469"/>
        <dbReference type="ChEBI" id="CHEBI:58435"/>
        <dbReference type="ChEBI" id="CHEBI:58525"/>
        <dbReference type="EC" id="5.3.1.16"/>
    </reaction>
</comment>
<feature type="active site" description="Proton acceptor" evidence="9">
    <location>
        <position position="8"/>
    </location>
</feature>
<dbReference type="InterPro" id="IPR044524">
    <property type="entry name" value="Isoase_HisA-like"/>
</dbReference>
<proteinExistence type="inferred from homology"/>
<dbReference type="HAMAP" id="MF_01014">
    <property type="entry name" value="HisA"/>
    <property type="match status" value="1"/>
</dbReference>
<evidence type="ECO:0000256" key="5">
    <source>
        <dbReference type="ARBA" id="ARBA00022490"/>
    </source>
</evidence>
<evidence type="ECO:0000256" key="9">
    <source>
        <dbReference type="HAMAP-Rule" id="MF_01014"/>
    </source>
</evidence>
<evidence type="ECO:0000256" key="11">
    <source>
        <dbReference type="RuleBase" id="RU003658"/>
    </source>
</evidence>
<comment type="subcellular location">
    <subcellularLocation>
        <location evidence="2 9 11">Cytoplasm</location>
    </subcellularLocation>
</comment>
<dbReference type="STRING" id="464029.SAMN02982989_1311"/>
<gene>
    <name evidence="9" type="primary">hisA</name>
    <name evidence="12" type="ORF">SAMN02982989_1311</name>
</gene>
<evidence type="ECO:0000256" key="10">
    <source>
        <dbReference type="RuleBase" id="RU003657"/>
    </source>
</evidence>
<keyword evidence="8 9" id="KW-0413">Isomerase</keyword>
<organism evidence="12 13">
    <name type="scientific">Xaviernesmea oryzae</name>
    <dbReference type="NCBI Taxonomy" id="464029"/>
    <lineage>
        <taxon>Bacteria</taxon>
        <taxon>Pseudomonadati</taxon>
        <taxon>Pseudomonadota</taxon>
        <taxon>Alphaproteobacteria</taxon>
        <taxon>Hyphomicrobiales</taxon>
        <taxon>Rhizobiaceae</taxon>
        <taxon>Rhizobium/Agrobacterium group</taxon>
        <taxon>Xaviernesmea</taxon>
    </lineage>
</organism>
<dbReference type="InterPro" id="IPR006062">
    <property type="entry name" value="His_biosynth"/>
</dbReference>
<sequence>MILFPAIDLKDGQCVRLKLGDMDQATVYNPDPAAQAKAFEDQGFEWLHVVDLNGAFAGESVNGAAVDAILKATKNPVQLGGGIRTLDHIENWLARGLARVILGTVAVRDPALVVEACRKFPGKVAVGIDAKGGKVAVEGWAEASELGVIELARKFEGAGISAIIYTDIDRDGILAGINWASTLELANAVSIPVIASGGLASLDDIRRMLEPDAARLEGAISGRALYDGRIDPQEALALIRSRQGRAA</sequence>
<dbReference type="InterPro" id="IPR013785">
    <property type="entry name" value="Aldolase_TIM"/>
</dbReference>
<dbReference type="EC" id="5.3.1.16" evidence="9 11"/>
<keyword evidence="7 9" id="KW-0368">Histidine biosynthesis</keyword>
<dbReference type="Proteomes" id="UP000192903">
    <property type="component" value="Unassembled WGS sequence"/>
</dbReference>
<dbReference type="InterPro" id="IPR011060">
    <property type="entry name" value="RibuloseP-bd_barrel"/>
</dbReference>
<dbReference type="GO" id="GO:0005737">
    <property type="term" value="C:cytoplasm"/>
    <property type="evidence" value="ECO:0007669"/>
    <property type="project" value="UniProtKB-SubCell"/>
</dbReference>
<evidence type="ECO:0000313" key="13">
    <source>
        <dbReference type="Proteomes" id="UP000192903"/>
    </source>
</evidence>
<evidence type="ECO:0000256" key="8">
    <source>
        <dbReference type="ARBA" id="ARBA00023235"/>
    </source>
</evidence>
<keyword evidence="6 9" id="KW-0028">Amino-acid biosynthesis</keyword>
<protein>
    <recommendedName>
        <fullName evidence="9 11">1-(5-phosphoribosyl)-5-[(5-phosphoribosylamino)methylideneamino] imidazole-4-carboxamide isomerase</fullName>
        <ecNumber evidence="9 11">5.3.1.16</ecNumber>
    </recommendedName>
    <alternativeName>
        <fullName evidence="9">Phosphoribosylformimino-5-aminoimidazole carboxamide ribotide isomerase</fullName>
    </alternativeName>
</protein>
<feature type="active site" description="Proton donor" evidence="9">
    <location>
        <position position="129"/>
    </location>
</feature>
<evidence type="ECO:0000256" key="6">
    <source>
        <dbReference type="ARBA" id="ARBA00022605"/>
    </source>
</evidence>
<dbReference type="GO" id="GO:0003949">
    <property type="term" value="F:1-(5-phosphoribosyl)-5-[(5-phosphoribosylamino)methylideneamino]imidazole-4-carboxamide isomerase activity"/>
    <property type="evidence" value="ECO:0007669"/>
    <property type="project" value="UniProtKB-UniRule"/>
</dbReference>
<accession>A0A1X7EJA8</accession>
<dbReference type="PANTHER" id="PTHR43090:SF2">
    <property type="entry name" value="1-(5-PHOSPHORIBOSYL)-5-[(5-PHOSPHORIBOSYLAMINO)METHYLIDENEAMINO] IMIDAZOLE-4-CARBOXAMIDE ISOMERASE"/>
    <property type="match status" value="1"/>
</dbReference>
<dbReference type="InterPro" id="IPR006063">
    <property type="entry name" value="HisA_bact_arch"/>
</dbReference>
<comment type="similarity">
    <text evidence="4 9 10">Belongs to the HisA/HisF family.</text>
</comment>